<feature type="region of interest" description="Disordered" evidence="1">
    <location>
        <begin position="1"/>
        <end position="25"/>
    </location>
</feature>
<reference evidence="3" key="1">
    <citation type="journal article" date="2017" name="Nat. Ecol. Evol.">
        <title>Genome expansion and lineage-specific genetic innovations in the forest pathogenic fungi Armillaria.</title>
        <authorList>
            <person name="Sipos G."/>
            <person name="Prasanna A.N."/>
            <person name="Walter M.C."/>
            <person name="O'Connor E."/>
            <person name="Balint B."/>
            <person name="Krizsan K."/>
            <person name="Kiss B."/>
            <person name="Hess J."/>
            <person name="Varga T."/>
            <person name="Slot J."/>
            <person name="Riley R."/>
            <person name="Boka B."/>
            <person name="Rigling D."/>
            <person name="Barry K."/>
            <person name="Lee J."/>
            <person name="Mihaltcheva S."/>
            <person name="LaButti K."/>
            <person name="Lipzen A."/>
            <person name="Waldron R."/>
            <person name="Moloney N.M."/>
            <person name="Sperisen C."/>
            <person name="Kredics L."/>
            <person name="Vagvoelgyi C."/>
            <person name="Patrignani A."/>
            <person name="Fitzpatrick D."/>
            <person name="Nagy I."/>
            <person name="Doyle S."/>
            <person name="Anderson J.B."/>
            <person name="Grigoriev I.V."/>
            <person name="Gueldener U."/>
            <person name="Muensterkoetter M."/>
            <person name="Nagy L.G."/>
        </authorList>
    </citation>
    <scope>NUCLEOTIDE SEQUENCE [LARGE SCALE GENOMIC DNA]</scope>
    <source>
        <strain evidence="3">C18/9</strain>
    </source>
</reference>
<dbReference type="Proteomes" id="UP000219338">
    <property type="component" value="Unassembled WGS sequence"/>
</dbReference>
<accession>A0A284SDM7</accession>
<proteinExistence type="predicted"/>
<dbReference type="OrthoDB" id="3189091at2759"/>
<evidence type="ECO:0000256" key="1">
    <source>
        <dbReference type="SAM" id="MobiDB-lite"/>
    </source>
</evidence>
<keyword evidence="3" id="KW-1185">Reference proteome</keyword>
<evidence type="ECO:0000313" key="3">
    <source>
        <dbReference type="Proteomes" id="UP000219338"/>
    </source>
</evidence>
<protein>
    <submittedName>
        <fullName evidence="2">Uncharacterized protein</fullName>
    </submittedName>
</protein>
<gene>
    <name evidence="2" type="ORF">ARMOST_22691</name>
</gene>
<evidence type="ECO:0000313" key="2">
    <source>
        <dbReference type="EMBL" id="SJL19083.1"/>
    </source>
</evidence>
<dbReference type="EMBL" id="FUEG01000099">
    <property type="protein sequence ID" value="SJL19083.1"/>
    <property type="molecule type" value="Genomic_DNA"/>
</dbReference>
<sequence>MPYIKVPDVTNAGKQGGPSNRLPKKTGFIPFAAEEKQSAYRLKAPVEERGNSPEVLERLMKSPIAVTVGELLALSKIGGAVKQELTMKRVALGKSKKNGKQQFGLVIEEESELEEEAPVEAFPFAEARDDQSDDLPDGAVHLSKIPFVGTFIVTTEAKNGVPEGALVWQDRLSNI</sequence>
<dbReference type="AlphaFoldDB" id="A0A284SDM7"/>
<organism evidence="2 3">
    <name type="scientific">Armillaria ostoyae</name>
    <name type="common">Armillaria root rot fungus</name>
    <dbReference type="NCBI Taxonomy" id="47428"/>
    <lineage>
        <taxon>Eukaryota</taxon>
        <taxon>Fungi</taxon>
        <taxon>Dikarya</taxon>
        <taxon>Basidiomycota</taxon>
        <taxon>Agaricomycotina</taxon>
        <taxon>Agaricomycetes</taxon>
        <taxon>Agaricomycetidae</taxon>
        <taxon>Agaricales</taxon>
        <taxon>Marasmiineae</taxon>
        <taxon>Physalacriaceae</taxon>
        <taxon>Armillaria</taxon>
    </lineage>
</organism>
<name>A0A284SDM7_ARMOS</name>